<dbReference type="EC" id="1.1.1.22" evidence="3 8"/>
<dbReference type="Gene3D" id="3.40.50.720">
    <property type="entry name" value="NAD(P)-binding Rossmann-like Domain"/>
    <property type="match status" value="2"/>
</dbReference>
<dbReference type="GO" id="GO:0006065">
    <property type="term" value="P:UDP-glucuronate biosynthetic process"/>
    <property type="evidence" value="ECO:0007669"/>
    <property type="project" value="UniProtKB-UniPathway"/>
</dbReference>
<dbReference type="InterPro" id="IPR028357">
    <property type="entry name" value="UDPglc_DH_bac"/>
</dbReference>
<dbReference type="OrthoDB" id="9803238at2"/>
<keyword evidence="14" id="KW-1185">Reference proteome</keyword>
<comment type="pathway">
    <text evidence="1">Nucleotide-sugar biosynthesis; UDP-alpha-D-glucuronate biosynthesis; UDP-alpha-D-glucuronate from UDP-alpha-D-glucose: step 1/1.</text>
</comment>
<keyword evidence="5 8" id="KW-0560">Oxidoreductase</keyword>
<reference evidence="13 14" key="1">
    <citation type="submission" date="2015-11" db="EMBL/GenBank/DDBJ databases">
        <title>Genomic analysis of 38 Legionella species identifies large and diverse effector repertoires.</title>
        <authorList>
            <person name="Burstein D."/>
            <person name="Amaro F."/>
            <person name="Zusman T."/>
            <person name="Lifshitz Z."/>
            <person name="Cohen O."/>
            <person name="Gilbert J.A."/>
            <person name="Pupko T."/>
            <person name="Shuman H.A."/>
            <person name="Segal G."/>
        </authorList>
    </citation>
    <scope>NUCLEOTIDE SEQUENCE [LARGE SCALE GENOMIC DNA]</scope>
    <source>
        <strain evidence="13 14">BL-540</strain>
    </source>
</reference>
<accession>A0A0W0VFZ6</accession>
<comment type="catalytic activity">
    <reaction evidence="7 8">
        <text>UDP-alpha-D-glucose + 2 NAD(+) + H2O = UDP-alpha-D-glucuronate + 2 NADH + 3 H(+)</text>
        <dbReference type="Rhea" id="RHEA:23596"/>
        <dbReference type="ChEBI" id="CHEBI:15377"/>
        <dbReference type="ChEBI" id="CHEBI:15378"/>
        <dbReference type="ChEBI" id="CHEBI:57540"/>
        <dbReference type="ChEBI" id="CHEBI:57945"/>
        <dbReference type="ChEBI" id="CHEBI:58052"/>
        <dbReference type="ChEBI" id="CHEBI:58885"/>
        <dbReference type="EC" id="1.1.1.22"/>
    </reaction>
</comment>
<keyword evidence="6 8" id="KW-0520">NAD</keyword>
<evidence type="ECO:0000256" key="4">
    <source>
        <dbReference type="ARBA" id="ARBA00015132"/>
    </source>
</evidence>
<name>A0A0W0VFZ6_9GAMM</name>
<evidence type="ECO:0000256" key="10">
    <source>
        <dbReference type="PIRSR" id="PIRSR500134-2"/>
    </source>
</evidence>
<dbReference type="Pfam" id="PF03721">
    <property type="entry name" value="UDPG_MGDP_dh_N"/>
    <property type="match status" value="1"/>
</dbReference>
<evidence type="ECO:0000256" key="7">
    <source>
        <dbReference type="ARBA" id="ARBA00047473"/>
    </source>
</evidence>
<feature type="binding site" evidence="11">
    <location>
        <position position="158"/>
    </location>
    <ligand>
        <name>NAD(+)</name>
        <dbReference type="ChEBI" id="CHEBI:57540"/>
    </ligand>
</feature>
<dbReference type="Pfam" id="PF03720">
    <property type="entry name" value="UDPG_MGDP_dh_C"/>
    <property type="match status" value="1"/>
</dbReference>
<evidence type="ECO:0000256" key="1">
    <source>
        <dbReference type="ARBA" id="ARBA00004701"/>
    </source>
</evidence>
<dbReference type="SUPFAM" id="SSF48179">
    <property type="entry name" value="6-phosphogluconate dehydrogenase C-terminal domain-like"/>
    <property type="match status" value="1"/>
</dbReference>
<proteinExistence type="inferred from homology"/>
<dbReference type="SUPFAM" id="SSF51735">
    <property type="entry name" value="NAD(P)-binding Rossmann-fold domains"/>
    <property type="match status" value="1"/>
</dbReference>
<feature type="binding site" evidence="11">
    <location>
        <position position="86"/>
    </location>
    <ligand>
        <name>NAD(+)</name>
        <dbReference type="ChEBI" id="CHEBI:57540"/>
    </ligand>
</feature>
<feature type="binding site" evidence="10">
    <location>
        <position position="262"/>
    </location>
    <ligand>
        <name>substrate</name>
    </ligand>
</feature>
<evidence type="ECO:0000256" key="3">
    <source>
        <dbReference type="ARBA" id="ARBA00012954"/>
    </source>
</evidence>
<feature type="binding site" evidence="11">
    <location>
        <position position="121"/>
    </location>
    <ligand>
        <name>NAD(+)</name>
        <dbReference type="ChEBI" id="CHEBI:57540"/>
    </ligand>
</feature>
<dbReference type="InterPro" id="IPR036220">
    <property type="entry name" value="UDP-Glc/GDP-Man_DH_C_sf"/>
</dbReference>
<sequence length="458" mass="50176">MNISVYGAGYVGLVSAACLASLGHEVVCADIDAEKIALLQQGGCPLHEKDLKELLDEGREKKNLQFTKDLSFAIANSDLHFIATGTPSSPDGSADLSQVFSVCEKIAREINRDAVLLIKSTVPVGTGDEVFSFTKEILLRENKSCTIDVVSNPEFLREGNAVSDFLNAERIVAGGSEAALRAVQRLYQPLLDKGIPFLRMNRRSSELTKYAANTMLACKISFMNQLSRIAEAAGANIDDIRLGMGYDKRIGTEFLFPGVGYGGSCFPKDVRALCATAKTFHVNTNLIEAIEAVNIMQKNWVYETLETLFKGQFKGRTIGIWGLAFKPETDDLREASSLNLIQSLLKVNARMKLYDPAAMQNAQKVLSGEKLIQYCESASLAATDVDALVIMTEWSEFKQYSLQKLSLQLKNAPLVDGRNCYSLESIKHADIACYVSVGRPGVKNSVCSENKSYEKESA</sequence>
<evidence type="ECO:0000256" key="6">
    <source>
        <dbReference type="ARBA" id="ARBA00023027"/>
    </source>
</evidence>
<dbReference type="InterPro" id="IPR001732">
    <property type="entry name" value="UDP-Glc/GDP-Man_DH_N"/>
</dbReference>
<dbReference type="Gene3D" id="1.20.5.100">
    <property type="entry name" value="Cytochrome c1, transmembrane anchor, C-terminal"/>
    <property type="match status" value="1"/>
</dbReference>
<dbReference type="Proteomes" id="UP000055035">
    <property type="component" value="Unassembled WGS sequence"/>
</dbReference>
<protein>
    <recommendedName>
        <fullName evidence="4 8">UDP-glucose 6-dehydrogenase</fullName>
        <ecNumber evidence="3 8">1.1.1.22</ecNumber>
    </recommendedName>
</protein>
<dbReference type="InterPro" id="IPR014027">
    <property type="entry name" value="UDP-Glc/GDP-Man_DH_C"/>
</dbReference>
<dbReference type="GO" id="GO:0000271">
    <property type="term" value="P:polysaccharide biosynthetic process"/>
    <property type="evidence" value="ECO:0007669"/>
    <property type="project" value="InterPro"/>
</dbReference>
<feature type="binding site" evidence="11">
    <location>
        <position position="333"/>
    </location>
    <ligand>
        <name>NAD(+)</name>
        <dbReference type="ChEBI" id="CHEBI:57540"/>
    </ligand>
</feature>
<feature type="active site" description="Nucleophile" evidence="9">
    <location>
        <position position="265"/>
    </location>
</feature>
<dbReference type="InterPro" id="IPR008927">
    <property type="entry name" value="6-PGluconate_DH-like_C_sf"/>
</dbReference>
<feature type="domain" description="UDP-glucose/GDP-mannose dehydrogenase C-terminal" evidence="12">
    <location>
        <begin position="319"/>
        <end position="423"/>
    </location>
</feature>
<evidence type="ECO:0000259" key="12">
    <source>
        <dbReference type="SMART" id="SM00984"/>
    </source>
</evidence>
<evidence type="ECO:0000256" key="9">
    <source>
        <dbReference type="PIRSR" id="PIRSR500134-1"/>
    </source>
</evidence>
<feature type="binding site" evidence="10">
    <location>
        <begin position="155"/>
        <end position="158"/>
    </location>
    <ligand>
        <name>substrate</name>
    </ligand>
</feature>
<dbReference type="InterPro" id="IPR014026">
    <property type="entry name" value="UDP-Glc/GDP-Man_DH_dimer"/>
</dbReference>
<dbReference type="STRING" id="456.Ljor_0271"/>
<dbReference type="PATRIC" id="fig|456.5.peg.288"/>
<evidence type="ECO:0000256" key="2">
    <source>
        <dbReference type="ARBA" id="ARBA00006601"/>
    </source>
</evidence>
<evidence type="ECO:0000256" key="8">
    <source>
        <dbReference type="PIRNR" id="PIRNR000124"/>
    </source>
</evidence>
<dbReference type="Pfam" id="PF00984">
    <property type="entry name" value="UDPG_MGDP_dh"/>
    <property type="match status" value="1"/>
</dbReference>
<organism evidence="13 14">
    <name type="scientific">Legionella jordanis</name>
    <dbReference type="NCBI Taxonomy" id="456"/>
    <lineage>
        <taxon>Bacteria</taxon>
        <taxon>Pseudomonadati</taxon>
        <taxon>Pseudomonadota</taxon>
        <taxon>Gammaproteobacteria</taxon>
        <taxon>Legionellales</taxon>
        <taxon>Legionellaceae</taxon>
        <taxon>Legionella</taxon>
    </lineage>
</organism>
<evidence type="ECO:0000313" key="13">
    <source>
        <dbReference type="EMBL" id="KTD19048.1"/>
    </source>
</evidence>
<feature type="binding site" evidence="10">
    <location>
        <position position="326"/>
    </location>
    <ligand>
        <name>substrate</name>
    </ligand>
</feature>
<comment type="caution">
    <text evidence="13">The sequence shown here is derived from an EMBL/GenBank/DDBJ whole genome shotgun (WGS) entry which is preliminary data.</text>
</comment>
<dbReference type="InterPro" id="IPR036291">
    <property type="entry name" value="NAD(P)-bd_dom_sf"/>
</dbReference>
<dbReference type="GO" id="GO:0003979">
    <property type="term" value="F:UDP-glucose 6-dehydrogenase activity"/>
    <property type="evidence" value="ECO:0007669"/>
    <property type="project" value="UniProtKB-EC"/>
</dbReference>
<feature type="binding site" evidence="11">
    <location>
        <position position="30"/>
    </location>
    <ligand>
        <name>NAD(+)</name>
        <dbReference type="ChEBI" id="CHEBI:57540"/>
    </ligand>
</feature>
<evidence type="ECO:0000313" key="14">
    <source>
        <dbReference type="Proteomes" id="UP000055035"/>
    </source>
</evidence>
<comment type="similarity">
    <text evidence="2 8">Belongs to the UDP-glucose/GDP-mannose dehydrogenase family.</text>
</comment>
<dbReference type="AlphaFoldDB" id="A0A0W0VFZ6"/>
<feature type="binding site" evidence="10">
    <location>
        <begin position="254"/>
        <end position="258"/>
    </location>
    <ligand>
        <name>substrate</name>
    </ligand>
</feature>
<gene>
    <name evidence="13" type="primary">ugd_1</name>
    <name evidence="13" type="ORF">Ljor_0271</name>
</gene>
<dbReference type="PIRSF" id="PIRSF500134">
    <property type="entry name" value="UDPglc_DH_bac"/>
    <property type="match status" value="1"/>
</dbReference>
<feature type="binding site" evidence="10">
    <location>
        <position position="209"/>
    </location>
    <ligand>
        <name>substrate</name>
    </ligand>
</feature>
<dbReference type="PANTHER" id="PTHR43750:SF3">
    <property type="entry name" value="UDP-GLUCOSE 6-DEHYDROGENASE TUAD"/>
    <property type="match status" value="1"/>
</dbReference>
<dbReference type="RefSeq" id="WP_058469849.1">
    <property type="nucleotide sequence ID" value="NZ_CAAAIC010000005.1"/>
</dbReference>
<dbReference type="PIRSF" id="PIRSF000124">
    <property type="entry name" value="UDPglc_GDPman_dh"/>
    <property type="match status" value="1"/>
</dbReference>
<evidence type="ECO:0000256" key="5">
    <source>
        <dbReference type="ARBA" id="ARBA00023002"/>
    </source>
</evidence>
<dbReference type="PANTHER" id="PTHR43750">
    <property type="entry name" value="UDP-GLUCOSE 6-DEHYDROGENASE TUAD"/>
    <property type="match status" value="1"/>
</dbReference>
<evidence type="ECO:0000256" key="11">
    <source>
        <dbReference type="PIRSR" id="PIRSR500134-3"/>
    </source>
</evidence>
<dbReference type="UniPathway" id="UPA00038">
    <property type="reaction ID" value="UER00491"/>
</dbReference>
<dbReference type="NCBIfam" id="TIGR03026">
    <property type="entry name" value="NDP-sugDHase"/>
    <property type="match status" value="1"/>
</dbReference>
<dbReference type="SMART" id="SM00984">
    <property type="entry name" value="UDPG_MGDP_dh_C"/>
    <property type="match status" value="1"/>
</dbReference>
<dbReference type="GO" id="GO:0051287">
    <property type="term" value="F:NAD binding"/>
    <property type="evidence" value="ECO:0007669"/>
    <property type="project" value="InterPro"/>
</dbReference>
<feature type="binding site" evidence="11">
    <location>
        <position position="268"/>
    </location>
    <ligand>
        <name>NAD(+)</name>
        <dbReference type="ChEBI" id="CHEBI:57540"/>
    </ligand>
</feature>
<dbReference type="EMBL" id="LNYJ01000003">
    <property type="protein sequence ID" value="KTD19048.1"/>
    <property type="molecule type" value="Genomic_DNA"/>
</dbReference>
<dbReference type="SUPFAM" id="SSF52413">
    <property type="entry name" value="UDP-glucose/GDP-mannose dehydrogenase C-terminal domain"/>
    <property type="match status" value="1"/>
</dbReference>
<dbReference type="InterPro" id="IPR017476">
    <property type="entry name" value="UDP-Glc/GDP-Man"/>
</dbReference>
<feature type="binding site" evidence="11">
    <location>
        <position position="35"/>
    </location>
    <ligand>
        <name>NAD(+)</name>
        <dbReference type="ChEBI" id="CHEBI:57540"/>
    </ligand>
</feature>